<organism evidence="2">
    <name type="scientific">Graphocephala atropunctata</name>
    <dbReference type="NCBI Taxonomy" id="36148"/>
    <lineage>
        <taxon>Eukaryota</taxon>
        <taxon>Metazoa</taxon>
        <taxon>Ecdysozoa</taxon>
        <taxon>Arthropoda</taxon>
        <taxon>Hexapoda</taxon>
        <taxon>Insecta</taxon>
        <taxon>Pterygota</taxon>
        <taxon>Neoptera</taxon>
        <taxon>Paraneoptera</taxon>
        <taxon>Hemiptera</taxon>
        <taxon>Auchenorrhyncha</taxon>
        <taxon>Membracoidea</taxon>
        <taxon>Cicadellidae</taxon>
        <taxon>Cicadellinae</taxon>
        <taxon>Cicadellini</taxon>
        <taxon>Graphocephala</taxon>
    </lineage>
</organism>
<dbReference type="EMBL" id="GEBQ01027864">
    <property type="protein sequence ID" value="JAT12113.1"/>
    <property type="molecule type" value="Transcribed_RNA"/>
</dbReference>
<protein>
    <submittedName>
        <fullName evidence="2">Uncharacterized protein</fullName>
    </submittedName>
</protein>
<proteinExistence type="predicted"/>
<keyword evidence="1" id="KW-0812">Transmembrane</keyword>
<evidence type="ECO:0000313" key="2">
    <source>
        <dbReference type="EMBL" id="JAT12113.1"/>
    </source>
</evidence>
<dbReference type="AlphaFoldDB" id="A0A1B6KKZ6"/>
<name>A0A1B6KKZ6_9HEMI</name>
<accession>A0A1B6KKZ6</accession>
<keyword evidence="1" id="KW-0472">Membrane</keyword>
<evidence type="ECO:0000256" key="1">
    <source>
        <dbReference type="SAM" id="Phobius"/>
    </source>
</evidence>
<dbReference type="Gene3D" id="3.30.70.1820">
    <property type="entry name" value="L1 transposable element, RRM domain"/>
    <property type="match status" value="1"/>
</dbReference>
<sequence>VYTILAVYSPVFLQIAHPNIGLTSKMVIVFSIISFLILCATVYFITCLYKFKKPKECVTSNTLMAPSQVSVKCLDCDDVNHLTCWKNINRASAVEPCNSKTSSTTGEYESEYNLPNTSLKCTAASRGENTEDIAAIREEHCEIGDQYQNKIRNAQLFYLKNFSSRVKSLQIQLDSANNGRHESSEQIKLLAEQMDQVEFPMQELHDLQQLTRNNNLLITGIPQTTSEDIYAILSKIAELLDIEFCHSEISMAHRLTGREGDGRPPPIIVSFVSQSVKTDWLAAMKSKKKISAKELNSDFPDELVYLQDHLTAENFILKTARAMKRMTEVMRTCVGDEGLLVRDTAANRRRRVRRIAELVQHLARSRTDNV</sequence>
<gene>
    <name evidence="2" type="ORF">g.19423</name>
</gene>
<reference evidence="2" key="1">
    <citation type="submission" date="2015-11" db="EMBL/GenBank/DDBJ databases">
        <title>De novo transcriptome assembly of four potential Pierce s Disease insect vectors from Arizona vineyards.</title>
        <authorList>
            <person name="Tassone E.E."/>
        </authorList>
    </citation>
    <scope>NUCLEOTIDE SEQUENCE</scope>
</reference>
<feature type="transmembrane region" description="Helical" evidence="1">
    <location>
        <begin position="26"/>
        <end position="45"/>
    </location>
</feature>
<keyword evidence="1" id="KW-1133">Transmembrane helix</keyword>
<feature type="non-terminal residue" evidence="2">
    <location>
        <position position="1"/>
    </location>
</feature>